<dbReference type="Gene3D" id="3.30.70.920">
    <property type="match status" value="1"/>
</dbReference>
<dbReference type="EMBL" id="KF901051">
    <property type="protein sequence ID" value="AIF16300.1"/>
    <property type="molecule type" value="Genomic_DNA"/>
</dbReference>
<feature type="domain" description="Transcription regulator AsnC/Lrp ligand binding" evidence="1">
    <location>
        <begin position="14"/>
        <end position="77"/>
    </location>
</feature>
<evidence type="ECO:0000313" key="2">
    <source>
        <dbReference type="EMBL" id="AIF16300.1"/>
    </source>
</evidence>
<dbReference type="InterPro" id="IPR019887">
    <property type="entry name" value="Tscrpt_reg_AsnC/Lrp_C"/>
</dbReference>
<dbReference type="AlphaFoldDB" id="A0A075HLY5"/>
<dbReference type="InterPro" id="IPR011008">
    <property type="entry name" value="Dimeric_a/b-barrel"/>
</dbReference>
<name>A0A075HLY5_9ARCH</name>
<evidence type="ECO:0000259" key="1">
    <source>
        <dbReference type="Pfam" id="PF01037"/>
    </source>
</evidence>
<dbReference type="Pfam" id="PF01037">
    <property type="entry name" value="AsnC_trans_reg"/>
    <property type="match status" value="1"/>
</dbReference>
<sequence>MSIAYVLVQCLIGREMEVLRSLLETNFVKEGKSTFGYYDILVKIEAPSEKQIENVVTKKIRKIEYVITTTTLSVIKEQG</sequence>
<proteinExistence type="predicted"/>
<dbReference type="SUPFAM" id="SSF54909">
    <property type="entry name" value="Dimeric alpha+beta barrel"/>
    <property type="match status" value="1"/>
</dbReference>
<reference evidence="2" key="1">
    <citation type="journal article" date="2014" name="Genome Biol. Evol.">
        <title>Pangenome evidence for extensive interdomain horizontal transfer affecting lineage core and shell genes in uncultured planktonic thaumarchaeota and euryarchaeota.</title>
        <authorList>
            <person name="Deschamps P."/>
            <person name="Zivanovic Y."/>
            <person name="Moreira D."/>
            <person name="Rodriguez-Valera F."/>
            <person name="Lopez-Garcia P."/>
        </authorList>
    </citation>
    <scope>NUCLEOTIDE SEQUENCE</scope>
</reference>
<accession>A0A075HLY5</accession>
<protein>
    <submittedName>
        <fullName evidence="2">Transcriptional regulator</fullName>
    </submittedName>
</protein>
<organism evidence="2">
    <name type="scientific">uncultured marine thaumarchaeote KM3_73_E02</name>
    <dbReference type="NCBI Taxonomy" id="1456267"/>
    <lineage>
        <taxon>Archaea</taxon>
        <taxon>Nitrososphaerota</taxon>
        <taxon>environmental samples</taxon>
    </lineage>
</organism>